<keyword evidence="2" id="KW-1185">Reference proteome</keyword>
<dbReference type="EMBL" id="JBHTIC010000008">
    <property type="protein sequence ID" value="MFD0762547.1"/>
    <property type="molecule type" value="Genomic_DNA"/>
</dbReference>
<accession>A0ABW2Z8N2</accession>
<gene>
    <name evidence="1" type="ORF">ACFQZW_10670</name>
</gene>
<evidence type="ECO:0000313" key="2">
    <source>
        <dbReference type="Proteomes" id="UP001597032"/>
    </source>
</evidence>
<comment type="caution">
    <text evidence="1">The sequence shown here is derived from an EMBL/GenBank/DDBJ whole genome shotgun (WGS) entry which is preliminary data.</text>
</comment>
<sequence length="182" mass="20900">MKFKLVLIGFCLVFSGFKGISQEVFPKFWEGNYKGELQIYGVDSVQMRVAMQLAIVKKTDSLYQWKMTYNYRGKEDVRAYELIVKNHSKGHYIIDEKNSILIDGFYKSGIFTSFFKVMNSFIVSTYTKKGDAIIFEIISVNGKSNTKSGNQKIENEEIPEVVSYLVNGRQKAILKKEDLPSN</sequence>
<reference evidence="2" key="1">
    <citation type="journal article" date="2019" name="Int. J. Syst. Evol. Microbiol.">
        <title>The Global Catalogue of Microorganisms (GCM) 10K type strain sequencing project: providing services to taxonomists for standard genome sequencing and annotation.</title>
        <authorList>
            <consortium name="The Broad Institute Genomics Platform"/>
            <consortium name="The Broad Institute Genome Sequencing Center for Infectious Disease"/>
            <person name="Wu L."/>
            <person name="Ma J."/>
        </authorList>
    </citation>
    <scope>NUCLEOTIDE SEQUENCE [LARGE SCALE GENOMIC DNA]</scope>
    <source>
        <strain evidence="2">CCUG 60022</strain>
    </source>
</reference>
<organism evidence="1 2">
    <name type="scientific">Lutibacter aestuarii</name>
    <dbReference type="NCBI Taxonomy" id="861111"/>
    <lineage>
        <taxon>Bacteria</taxon>
        <taxon>Pseudomonadati</taxon>
        <taxon>Bacteroidota</taxon>
        <taxon>Flavobacteriia</taxon>
        <taxon>Flavobacteriales</taxon>
        <taxon>Flavobacteriaceae</taxon>
        <taxon>Lutibacter</taxon>
    </lineage>
</organism>
<evidence type="ECO:0000313" key="1">
    <source>
        <dbReference type="EMBL" id="MFD0762547.1"/>
    </source>
</evidence>
<dbReference type="RefSeq" id="WP_386782910.1">
    <property type="nucleotide sequence ID" value="NZ_JBHTIC010000008.1"/>
</dbReference>
<proteinExistence type="predicted"/>
<protein>
    <recommendedName>
        <fullName evidence="3">DUF4468 domain-containing protein</fullName>
    </recommendedName>
</protein>
<evidence type="ECO:0008006" key="3">
    <source>
        <dbReference type="Google" id="ProtNLM"/>
    </source>
</evidence>
<name>A0ABW2Z8N2_9FLAO</name>
<dbReference type="Proteomes" id="UP001597032">
    <property type="component" value="Unassembled WGS sequence"/>
</dbReference>